<name>A0ABS9EGA2_9FLAO</name>
<evidence type="ECO:0000313" key="6">
    <source>
        <dbReference type="EMBL" id="MCF4101918.1"/>
    </source>
</evidence>
<accession>A0ABS9EGA2</accession>
<sequence length="229" mass="24164">MEAEKHYVIRSNWLRAAILGANDGILSTASIIIGVAAASNSRDPIVLAGLAGLVAGALSMAAGEYVSVSSQADLESSDLEREKLELQEMPEAELQELAEIYEKRGLDKELALNVAKQLTAHNALEAHARDELGINEITQAKPLEAALASGAAFVFGGALPLLVAMFAAVKPMVYLQYFFALLFLIVLGVVAARTGGSSIKKGIIRITFWGTVAMGITALIGYLFGVSMG</sequence>
<protein>
    <submittedName>
        <fullName evidence="6">VIT family protein</fullName>
    </submittedName>
</protein>
<feature type="transmembrane region" description="Helical" evidence="5">
    <location>
        <begin position="174"/>
        <end position="194"/>
    </location>
</feature>
<evidence type="ECO:0000256" key="1">
    <source>
        <dbReference type="ARBA" id="ARBA00004127"/>
    </source>
</evidence>
<feature type="transmembrane region" description="Helical" evidence="5">
    <location>
        <begin position="145"/>
        <end position="168"/>
    </location>
</feature>
<dbReference type="Proteomes" id="UP001179363">
    <property type="component" value="Unassembled WGS sequence"/>
</dbReference>
<keyword evidence="7" id="KW-1185">Reference proteome</keyword>
<keyword evidence="2 5" id="KW-0812">Transmembrane</keyword>
<feature type="transmembrane region" description="Helical" evidence="5">
    <location>
        <begin position="206"/>
        <end position="225"/>
    </location>
</feature>
<comment type="caution">
    <text evidence="6">The sequence shown here is derived from an EMBL/GenBank/DDBJ whole genome shotgun (WGS) entry which is preliminary data.</text>
</comment>
<feature type="transmembrane region" description="Helical" evidence="5">
    <location>
        <begin position="12"/>
        <end position="39"/>
    </location>
</feature>
<dbReference type="EMBL" id="JAKGTH010000009">
    <property type="protein sequence ID" value="MCF4101918.1"/>
    <property type="molecule type" value="Genomic_DNA"/>
</dbReference>
<keyword evidence="3 5" id="KW-1133">Transmembrane helix</keyword>
<proteinExistence type="predicted"/>
<feature type="transmembrane region" description="Helical" evidence="5">
    <location>
        <begin position="45"/>
        <end position="66"/>
    </location>
</feature>
<dbReference type="InterPro" id="IPR008217">
    <property type="entry name" value="Ccc1_fam"/>
</dbReference>
<evidence type="ECO:0000313" key="7">
    <source>
        <dbReference type="Proteomes" id="UP001179363"/>
    </source>
</evidence>
<evidence type="ECO:0000256" key="3">
    <source>
        <dbReference type="ARBA" id="ARBA00022989"/>
    </source>
</evidence>
<gene>
    <name evidence="6" type="ORF">L1I30_09585</name>
</gene>
<dbReference type="Pfam" id="PF01988">
    <property type="entry name" value="VIT1"/>
    <property type="match status" value="1"/>
</dbReference>
<evidence type="ECO:0000256" key="4">
    <source>
        <dbReference type="ARBA" id="ARBA00023136"/>
    </source>
</evidence>
<dbReference type="PANTHER" id="PTHR31851">
    <property type="entry name" value="FE(2+)/MN(2+) TRANSPORTER PCL1"/>
    <property type="match status" value="1"/>
</dbReference>
<evidence type="ECO:0000256" key="5">
    <source>
        <dbReference type="SAM" id="Phobius"/>
    </source>
</evidence>
<organism evidence="6 7">
    <name type="scientific">Gillisia lutea</name>
    <dbReference type="NCBI Taxonomy" id="2909668"/>
    <lineage>
        <taxon>Bacteria</taxon>
        <taxon>Pseudomonadati</taxon>
        <taxon>Bacteroidota</taxon>
        <taxon>Flavobacteriia</taxon>
        <taxon>Flavobacteriales</taxon>
        <taxon>Flavobacteriaceae</taxon>
        <taxon>Gillisia</taxon>
    </lineage>
</organism>
<dbReference type="CDD" id="cd02432">
    <property type="entry name" value="Nodulin-21_like_1"/>
    <property type="match status" value="1"/>
</dbReference>
<evidence type="ECO:0000256" key="2">
    <source>
        <dbReference type="ARBA" id="ARBA00022692"/>
    </source>
</evidence>
<dbReference type="RefSeq" id="WP_236134068.1">
    <property type="nucleotide sequence ID" value="NZ_JAKGTH010000009.1"/>
</dbReference>
<keyword evidence="4 5" id="KW-0472">Membrane</keyword>
<reference evidence="6" key="1">
    <citation type="submission" date="2022-01" db="EMBL/GenBank/DDBJ databases">
        <title>Gillisia lutea sp. nov., isolated from marine plastic residues from the Malvarosa beach (Valencia, Spain).</title>
        <authorList>
            <person name="Vidal-Verdu A."/>
            <person name="Molina-Menor E."/>
            <person name="Satari L."/>
            <person name="Pascual J."/>
            <person name="Pereto J."/>
            <person name="Porcar M."/>
        </authorList>
    </citation>
    <scope>NUCLEOTIDE SEQUENCE</scope>
    <source>
        <strain evidence="6">M10.2A</strain>
    </source>
</reference>
<comment type="subcellular location">
    <subcellularLocation>
        <location evidence="1">Endomembrane system</location>
        <topology evidence="1">Multi-pass membrane protein</topology>
    </subcellularLocation>
</comment>